<evidence type="ECO:0000256" key="6">
    <source>
        <dbReference type="RuleBase" id="RU003915"/>
    </source>
</evidence>
<accession>A0A2K8KVX9</accession>
<protein>
    <recommendedName>
        <fullName evidence="6">Peptidyl-prolyl cis-trans isomerase</fullName>
        <ecNumber evidence="6">5.2.1.8</ecNumber>
    </recommendedName>
</protein>
<comment type="similarity">
    <text evidence="2 6">Belongs to the FKBP-type PPIase family.</text>
</comment>
<dbReference type="Pfam" id="PF01346">
    <property type="entry name" value="FKBP_N"/>
    <property type="match status" value="1"/>
</dbReference>
<dbReference type="GO" id="GO:0006457">
    <property type="term" value="P:protein folding"/>
    <property type="evidence" value="ECO:0007669"/>
    <property type="project" value="InterPro"/>
</dbReference>
<proteinExistence type="inferred from homology"/>
<keyword evidence="4 5" id="KW-0413">Isomerase</keyword>
<dbReference type="Gene3D" id="3.10.50.40">
    <property type="match status" value="1"/>
</dbReference>
<reference evidence="9 10" key="1">
    <citation type="submission" date="2016-12" db="EMBL/GenBank/DDBJ databases">
        <title>Isolation and genomic insights into novel planktonic Zetaproteobacteria from stratified waters of the Chesapeake Bay.</title>
        <authorList>
            <person name="McAllister S.M."/>
            <person name="Kato S."/>
            <person name="Chan C.S."/>
            <person name="Chiu B.K."/>
            <person name="Field E.K."/>
        </authorList>
    </citation>
    <scope>NUCLEOTIDE SEQUENCE [LARGE SCALE GENOMIC DNA]</scope>
    <source>
        <strain evidence="9 10">CP-5</strain>
    </source>
</reference>
<evidence type="ECO:0000313" key="10">
    <source>
        <dbReference type="Proteomes" id="UP000231701"/>
    </source>
</evidence>
<dbReference type="Gene3D" id="6.10.250.2970">
    <property type="match status" value="1"/>
</dbReference>
<organism evidence="9 10">
    <name type="scientific">Mariprofundus aestuarium</name>
    <dbReference type="NCBI Taxonomy" id="1921086"/>
    <lineage>
        <taxon>Bacteria</taxon>
        <taxon>Pseudomonadati</taxon>
        <taxon>Pseudomonadota</taxon>
        <taxon>Candidatius Mariprofundia</taxon>
        <taxon>Mariprofundales</taxon>
        <taxon>Mariprofundaceae</taxon>
        <taxon>Mariprofundus</taxon>
    </lineage>
</organism>
<evidence type="ECO:0000256" key="5">
    <source>
        <dbReference type="PROSITE-ProRule" id="PRU00277"/>
    </source>
</evidence>
<dbReference type="PANTHER" id="PTHR43811">
    <property type="entry name" value="FKBP-TYPE PEPTIDYL-PROLYL CIS-TRANS ISOMERASE FKPA"/>
    <property type="match status" value="1"/>
</dbReference>
<dbReference type="AlphaFoldDB" id="A0A2K8KVX9"/>
<dbReference type="PANTHER" id="PTHR43811:SF19">
    <property type="entry name" value="39 KDA FK506-BINDING NUCLEAR PROTEIN"/>
    <property type="match status" value="1"/>
</dbReference>
<dbReference type="EMBL" id="CP018799">
    <property type="protein sequence ID" value="ATX78933.1"/>
    <property type="molecule type" value="Genomic_DNA"/>
</dbReference>
<dbReference type="PROSITE" id="PS51257">
    <property type="entry name" value="PROKAR_LIPOPROTEIN"/>
    <property type="match status" value="1"/>
</dbReference>
<dbReference type="SUPFAM" id="SSF54534">
    <property type="entry name" value="FKBP-like"/>
    <property type="match status" value="1"/>
</dbReference>
<keyword evidence="7" id="KW-0732">Signal</keyword>
<evidence type="ECO:0000256" key="2">
    <source>
        <dbReference type="ARBA" id="ARBA00006577"/>
    </source>
</evidence>
<dbReference type="PROSITE" id="PS50059">
    <property type="entry name" value="FKBP_PPIASE"/>
    <property type="match status" value="1"/>
</dbReference>
<feature type="signal peptide" evidence="7">
    <location>
        <begin position="1"/>
        <end position="23"/>
    </location>
</feature>
<dbReference type="GO" id="GO:0003755">
    <property type="term" value="F:peptidyl-prolyl cis-trans isomerase activity"/>
    <property type="evidence" value="ECO:0007669"/>
    <property type="project" value="UniProtKB-UniRule"/>
</dbReference>
<sequence>MKKLFALLLTLLLIGCSSEPPKAYNHQLAADNAAKGAAFLQHNATQEGVVALASGLQYKILRAGTGKSPALKDYVTVDYRGTTIEGREFDSSYARGKPMIFQTNKVIPGWTEALQLMKVGAKWQLFIPEQLAYGARGAGDAIGPRETLIFEVELLLVH</sequence>
<comment type="catalytic activity">
    <reaction evidence="1 5 6">
        <text>[protein]-peptidylproline (omega=180) = [protein]-peptidylproline (omega=0)</text>
        <dbReference type="Rhea" id="RHEA:16237"/>
        <dbReference type="Rhea" id="RHEA-COMP:10747"/>
        <dbReference type="Rhea" id="RHEA-COMP:10748"/>
        <dbReference type="ChEBI" id="CHEBI:83833"/>
        <dbReference type="ChEBI" id="CHEBI:83834"/>
        <dbReference type="EC" id="5.2.1.8"/>
    </reaction>
</comment>
<dbReference type="Proteomes" id="UP000231701">
    <property type="component" value="Chromosome"/>
</dbReference>
<dbReference type="InterPro" id="IPR000774">
    <property type="entry name" value="PPIase_FKBP_N"/>
</dbReference>
<dbReference type="Pfam" id="PF00254">
    <property type="entry name" value="FKBP_C"/>
    <property type="match status" value="1"/>
</dbReference>
<evidence type="ECO:0000256" key="1">
    <source>
        <dbReference type="ARBA" id="ARBA00000971"/>
    </source>
</evidence>
<gene>
    <name evidence="9" type="ORF">Ga0123461_0496</name>
</gene>
<keyword evidence="3 5" id="KW-0697">Rotamase</keyword>
<name>A0A2K8KVX9_MARES</name>
<dbReference type="OrthoDB" id="280278at2"/>
<evidence type="ECO:0000256" key="4">
    <source>
        <dbReference type="ARBA" id="ARBA00023235"/>
    </source>
</evidence>
<evidence type="ECO:0000313" key="9">
    <source>
        <dbReference type="EMBL" id="ATX78933.1"/>
    </source>
</evidence>
<dbReference type="InterPro" id="IPR001179">
    <property type="entry name" value="PPIase_FKBP_dom"/>
</dbReference>
<dbReference type="InterPro" id="IPR046357">
    <property type="entry name" value="PPIase_dom_sf"/>
</dbReference>
<evidence type="ECO:0000256" key="7">
    <source>
        <dbReference type="SAM" id="SignalP"/>
    </source>
</evidence>
<evidence type="ECO:0000259" key="8">
    <source>
        <dbReference type="PROSITE" id="PS50059"/>
    </source>
</evidence>
<feature type="domain" description="PPIase FKBP-type" evidence="8">
    <location>
        <begin position="72"/>
        <end position="158"/>
    </location>
</feature>
<dbReference type="RefSeq" id="WP_100276885.1">
    <property type="nucleotide sequence ID" value="NZ_CP018799.1"/>
</dbReference>
<evidence type="ECO:0000256" key="3">
    <source>
        <dbReference type="ARBA" id="ARBA00023110"/>
    </source>
</evidence>
<dbReference type="EC" id="5.2.1.8" evidence="6"/>
<feature type="chain" id="PRO_5014836654" description="Peptidyl-prolyl cis-trans isomerase" evidence="7">
    <location>
        <begin position="24"/>
        <end position="158"/>
    </location>
</feature>
<keyword evidence="10" id="KW-1185">Reference proteome</keyword>
<dbReference type="KEGG" id="maes:Ga0123461_0496"/>